<dbReference type="RefSeq" id="WP_316738666.1">
    <property type="nucleotide sequence ID" value="NZ_JARAKF010000006.1"/>
</dbReference>
<evidence type="ECO:0000259" key="1">
    <source>
        <dbReference type="PROSITE" id="PS51746"/>
    </source>
</evidence>
<dbReference type="PROSITE" id="PS51746">
    <property type="entry name" value="PPM_2"/>
    <property type="match status" value="1"/>
</dbReference>
<dbReference type="Proteomes" id="UP001257627">
    <property type="component" value="Unassembled WGS sequence"/>
</dbReference>
<dbReference type="InterPro" id="IPR036457">
    <property type="entry name" value="PPM-type-like_dom_sf"/>
</dbReference>
<proteinExistence type="predicted"/>
<dbReference type="Gene3D" id="3.60.40.10">
    <property type="entry name" value="PPM-type phosphatase domain"/>
    <property type="match status" value="1"/>
</dbReference>
<reference evidence="2 3" key="1">
    <citation type="submission" date="2023-02" db="EMBL/GenBank/DDBJ databases">
        <authorList>
            <person name="Maleckis M."/>
        </authorList>
    </citation>
    <scope>NUCLEOTIDE SEQUENCE [LARGE SCALE GENOMIC DNA]</scope>
    <source>
        <strain evidence="2 3">P8-A2</strain>
    </source>
</reference>
<comment type="caution">
    <text evidence="2">The sequence shown here is derived from an EMBL/GenBank/DDBJ whole genome shotgun (WGS) entry which is preliminary data.</text>
</comment>
<name>A0ABU3V6F6_9ACTN</name>
<evidence type="ECO:0000313" key="2">
    <source>
        <dbReference type="EMBL" id="MDU9001726.1"/>
    </source>
</evidence>
<dbReference type="EMBL" id="JARAKF010000006">
    <property type="protein sequence ID" value="MDU9001726.1"/>
    <property type="molecule type" value="Genomic_DNA"/>
</dbReference>
<dbReference type="InterPro" id="IPR001932">
    <property type="entry name" value="PPM-type_phosphatase-like_dom"/>
</dbReference>
<dbReference type="SMART" id="SM00332">
    <property type="entry name" value="PP2Cc"/>
    <property type="match status" value="1"/>
</dbReference>
<keyword evidence="3" id="KW-1185">Reference proteome</keyword>
<protein>
    <submittedName>
        <fullName evidence="2">PP2C family serine/threonine-protein phosphatase</fullName>
    </submittedName>
</protein>
<dbReference type="SUPFAM" id="SSF81606">
    <property type="entry name" value="PP2C-like"/>
    <property type="match status" value="1"/>
</dbReference>
<accession>A0ABU3V6F6</accession>
<dbReference type="Pfam" id="PF00481">
    <property type="entry name" value="PP2C"/>
    <property type="match status" value="1"/>
</dbReference>
<organism evidence="2 3">
    <name type="scientific">Streptomyces mirabilis</name>
    <dbReference type="NCBI Taxonomy" id="68239"/>
    <lineage>
        <taxon>Bacteria</taxon>
        <taxon>Bacillati</taxon>
        <taxon>Actinomycetota</taxon>
        <taxon>Actinomycetes</taxon>
        <taxon>Kitasatosporales</taxon>
        <taxon>Streptomycetaceae</taxon>
        <taxon>Streptomyces</taxon>
    </lineage>
</organism>
<feature type="domain" description="PPM-type phosphatase" evidence="1">
    <location>
        <begin position="1"/>
        <end position="231"/>
    </location>
</feature>
<sequence length="238" mass="25022">MAHASAQLIGDRSHQCDATATYTHNGARAYVLCDGIGSNDAVRAWTLTAARRVARAAARHADAETGLRAVYDSYAAEPERSDQYADVPNACAAVAVTAPGKPLTIAWCGDVRAYVLTPSGTLQCLTADHNMRRVFRGSRNLVTSHLGAAESDDQRKARYGHPAIETATGPAKACRLLLASDGAYEPLEDSARNLANYLDGNPKQAATDVVTAAVEHAGSYADNATVLVADLPAAGSRE</sequence>
<gene>
    <name evidence="2" type="ORF">PU648_57925</name>
</gene>
<evidence type="ECO:0000313" key="3">
    <source>
        <dbReference type="Proteomes" id="UP001257627"/>
    </source>
</evidence>